<dbReference type="GO" id="GO:0016324">
    <property type="term" value="C:apical plasma membrane"/>
    <property type="evidence" value="ECO:0007669"/>
    <property type="project" value="UniProtKB-SubCell"/>
</dbReference>
<feature type="non-terminal residue" evidence="8">
    <location>
        <position position="1"/>
    </location>
</feature>
<evidence type="ECO:0000256" key="6">
    <source>
        <dbReference type="ARBA" id="ARBA00023136"/>
    </source>
</evidence>
<evidence type="ECO:0000256" key="2">
    <source>
        <dbReference type="ARBA" id="ARBA00005808"/>
    </source>
</evidence>
<proteinExistence type="inferred from homology"/>
<dbReference type="AlphaFoldDB" id="A0A4Y1ZX65"/>
<evidence type="ECO:0008006" key="10">
    <source>
        <dbReference type="Google" id="ProtNLM"/>
    </source>
</evidence>
<feature type="transmembrane region" description="Helical" evidence="7">
    <location>
        <begin position="38"/>
        <end position="59"/>
    </location>
</feature>
<name>A0A4Y1ZX65_ARAVE</name>
<organism evidence="8 9">
    <name type="scientific">Araneus ventricosus</name>
    <name type="common">Orbweaver spider</name>
    <name type="synonym">Epeira ventricosa</name>
    <dbReference type="NCBI Taxonomy" id="182803"/>
    <lineage>
        <taxon>Eukaryota</taxon>
        <taxon>Metazoa</taxon>
        <taxon>Ecdysozoa</taxon>
        <taxon>Arthropoda</taxon>
        <taxon>Chelicerata</taxon>
        <taxon>Arachnida</taxon>
        <taxon>Araneae</taxon>
        <taxon>Araneomorphae</taxon>
        <taxon>Entelegynae</taxon>
        <taxon>Araneoidea</taxon>
        <taxon>Araneidae</taxon>
        <taxon>Araneus</taxon>
    </lineage>
</organism>
<comment type="caution">
    <text evidence="8">The sequence shown here is derived from an EMBL/GenBank/DDBJ whole genome shotgun (WGS) entry which is preliminary data.</text>
</comment>
<protein>
    <recommendedName>
        <fullName evidence="10">Sodium-dependent phosphate transport protein 2B</fullName>
    </recommendedName>
</protein>
<comment type="similarity">
    <text evidence="2">Belongs to the SLC34A transporter family.</text>
</comment>
<keyword evidence="4 7" id="KW-0812">Transmembrane</keyword>
<comment type="subcellular location">
    <subcellularLocation>
        <location evidence="1">Apical cell membrane</location>
        <topology evidence="1">Multi-pass membrane protein</topology>
    </subcellularLocation>
</comment>
<dbReference type="PANTHER" id="PTHR10010">
    <property type="entry name" value="SOLUTE CARRIER FAMILY 34 SODIUM PHOSPHATE , MEMBER 2-RELATED"/>
    <property type="match status" value="1"/>
</dbReference>
<sequence>LTVRDAVPIIMGANIGTSVTNTVVSLGQASDRREFRRAFAAATIHDMFNWLAVIVLLPLEVATGNPFIVQNFFHSR</sequence>
<keyword evidence="5 7" id="KW-1133">Transmembrane helix</keyword>
<dbReference type="Proteomes" id="UP000499080">
    <property type="component" value="Unassembled WGS sequence"/>
</dbReference>
<keyword evidence="3" id="KW-1003">Cell membrane</keyword>
<reference evidence="8 9" key="1">
    <citation type="journal article" date="2019" name="Sci. Rep.">
        <title>Orb-weaving spider Araneus ventricosus genome elucidates the spidroin gene catalogue.</title>
        <authorList>
            <person name="Kono N."/>
            <person name="Nakamura H."/>
            <person name="Ohtoshi R."/>
            <person name="Moran D.A.P."/>
            <person name="Shinohara A."/>
            <person name="Yoshida Y."/>
            <person name="Fujiwara M."/>
            <person name="Mori M."/>
            <person name="Tomita M."/>
            <person name="Arakawa K."/>
        </authorList>
    </citation>
    <scope>NUCLEOTIDE SEQUENCE [LARGE SCALE GENOMIC DNA]</scope>
</reference>
<keyword evidence="9" id="KW-1185">Reference proteome</keyword>
<evidence type="ECO:0000256" key="5">
    <source>
        <dbReference type="ARBA" id="ARBA00022989"/>
    </source>
</evidence>
<evidence type="ECO:0000256" key="1">
    <source>
        <dbReference type="ARBA" id="ARBA00004424"/>
    </source>
</evidence>
<dbReference type="InterPro" id="IPR003841">
    <property type="entry name" value="Na/Pi_transpt"/>
</dbReference>
<dbReference type="GO" id="GO:0044341">
    <property type="term" value="P:sodium-dependent phosphate transport"/>
    <property type="evidence" value="ECO:0007669"/>
    <property type="project" value="InterPro"/>
</dbReference>
<gene>
    <name evidence="8" type="ORF">AVEN_19242_1</name>
</gene>
<dbReference type="GO" id="GO:0005436">
    <property type="term" value="F:sodium:phosphate symporter activity"/>
    <property type="evidence" value="ECO:0007669"/>
    <property type="project" value="InterPro"/>
</dbReference>
<evidence type="ECO:0000256" key="4">
    <source>
        <dbReference type="ARBA" id="ARBA00022692"/>
    </source>
</evidence>
<dbReference type="PANTHER" id="PTHR10010:SF46">
    <property type="entry name" value="SODIUM-DEPENDENT PHOSPHATE TRANSPORT PROTEIN 2B"/>
    <property type="match status" value="1"/>
</dbReference>
<accession>A0A4Y1ZX65</accession>
<keyword evidence="6 7" id="KW-0472">Membrane</keyword>
<feature type="transmembrane region" description="Helical" evidence="7">
    <location>
        <begin position="6"/>
        <end position="26"/>
    </location>
</feature>
<dbReference type="OrthoDB" id="76259at2759"/>
<evidence type="ECO:0000313" key="8">
    <source>
        <dbReference type="EMBL" id="GBL71564.1"/>
    </source>
</evidence>
<evidence type="ECO:0000256" key="3">
    <source>
        <dbReference type="ARBA" id="ARBA00022475"/>
    </source>
</evidence>
<evidence type="ECO:0000313" key="9">
    <source>
        <dbReference type="Proteomes" id="UP000499080"/>
    </source>
</evidence>
<dbReference type="EMBL" id="BGPR01229866">
    <property type="protein sequence ID" value="GBL71564.1"/>
    <property type="molecule type" value="Genomic_DNA"/>
</dbReference>
<evidence type="ECO:0000256" key="7">
    <source>
        <dbReference type="SAM" id="Phobius"/>
    </source>
</evidence>